<evidence type="ECO:0000313" key="9">
    <source>
        <dbReference type="EMBL" id="GLO66715.1"/>
    </source>
</evidence>
<dbReference type="PANTHER" id="PTHR34138:SF1">
    <property type="entry name" value="CELL SHAPE-DETERMINING PROTEIN MREC"/>
    <property type="match status" value="1"/>
</dbReference>
<keyword evidence="7" id="KW-1133">Transmembrane helix</keyword>
<feature type="coiled-coil region" evidence="6">
    <location>
        <begin position="68"/>
        <end position="112"/>
    </location>
</feature>
<evidence type="ECO:0000256" key="7">
    <source>
        <dbReference type="SAM" id="Phobius"/>
    </source>
</evidence>
<dbReference type="RefSeq" id="WP_017797167.1">
    <property type="nucleotide sequence ID" value="NZ_BSKO01000001.1"/>
</dbReference>
<evidence type="ECO:0000256" key="1">
    <source>
        <dbReference type="ARBA" id="ARBA00009369"/>
    </source>
</evidence>
<evidence type="ECO:0000256" key="3">
    <source>
        <dbReference type="ARBA" id="ARBA00022960"/>
    </source>
</evidence>
<evidence type="ECO:0000259" key="8">
    <source>
        <dbReference type="Pfam" id="PF04085"/>
    </source>
</evidence>
<dbReference type="Pfam" id="PF04085">
    <property type="entry name" value="MreC"/>
    <property type="match status" value="1"/>
</dbReference>
<dbReference type="Gene3D" id="2.40.10.340">
    <property type="entry name" value="Rod shape-determining protein MreC, domain 1"/>
    <property type="match status" value="1"/>
</dbReference>
<evidence type="ECO:0000256" key="6">
    <source>
        <dbReference type="SAM" id="Coils"/>
    </source>
</evidence>
<gene>
    <name evidence="9" type="primary">mreC</name>
    <name evidence="9" type="ORF">MACH08_24990</name>
</gene>
<dbReference type="NCBIfam" id="TIGR00219">
    <property type="entry name" value="mreC"/>
    <property type="match status" value="1"/>
</dbReference>
<keyword evidence="7" id="KW-0472">Membrane</keyword>
<evidence type="ECO:0000256" key="4">
    <source>
        <dbReference type="ARBA" id="ARBA00032089"/>
    </source>
</evidence>
<protein>
    <recommendedName>
        <fullName evidence="2 5">Cell shape-determining protein MreC</fullName>
    </recommendedName>
    <alternativeName>
        <fullName evidence="4 5">Cell shape protein MreC</fullName>
    </alternativeName>
</protein>
<dbReference type="InterPro" id="IPR042177">
    <property type="entry name" value="Cell/Rod_1"/>
</dbReference>
<accession>A0ABQ5TNM5</accession>
<proteinExistence type="inferred from homology"/>
<keyword evidence="3 5" id="KW-0133">Cell shape</keyword>
<evidence type="ECO:0000256" key="5">
    <source>
        <dbReference type="PIRNR" id="PIRNR038471"/>
    </source>
</evidence>
<dbReference type="InterPro" id="IPR007221">
    <property type="entry name" value="MreC"/>
</dbReference>
<evidence type="ECO:0000256" key="2">
    <source>
        <dbReference type="ARBA" id="ARBA00013855"/>
    </source>
</evidence>
<feature type="transmembrane region" description="Helical" evidence="7">
    <location>
        <begin position="9"/>
        <end position="27"/>
    </location>
</feature>
<dbReference type="PIRSF" id="PIRSF038471">
    <property type="entry name" value="MreC"/>
    <property type="match status" value="1"/>
</dbReference>
<comment type="function">
    <text evidence="5">Involved in formation and maintenance of cell shape.</text>
</comment>
<dbReference type="InterPro" id="IPR055342">
    <property type="entry name" value="MreC_beta-barrel_core"/>
</dbReference>
<dbReference type="EMBL" id="BSKO01000001">
    <property type="protein sequence ID" value="GLO66715.1"/>
    <property type="molecule type" value="Genomic_DNA"/>
</dbReference>
<comment type="caution">
    <text evidence="9">The sequence shown here is derived from an EMBL/GenBank/DDBJ whole genome shotgun (WGS) entry which is preliminary data.</text>
</comment>
<organism evidence="9 10">
    <name type="scientific">Oceanobacillus kimchii</name>
    <dbReference type="NCBI Taxonomy" id="746691"/>
    <lineage>
        <taxon>Bacteria</taxon>
        <taxon>Bacillati</taxon>
        <taxon>Bacillota</taxon>
        <taxon>Bacilli</taxon>
        <taxon>Bacillales</taxon>
        <taxon>Bacillaceae</taxon>
        <taxon>Oceanobacillus</taxon>
    </lineage>
</organism>
<dbReference type="Gene3D" id="2.40.10.350">
    <property type="entry name" value="Rod shape-determining protein MreC, domain 2"/>
    <property type="match status" value="1"/>
</dbReference>
<reference evidence="9 10" key="1">
    <citation type="submission" date="2023-02" db="EMBL/GenBank/DDBJ databases">
        <title>Oceanobacillus kimchii IFOP_LL358 isolated form Alexandrium catenella lab strain.</title>
        <authorList>
            <person name="Gajardo G."/>
            <person name="Ueki S."/>
            <person name="Maruyama F."/>
        </authorList>
    </citation>
    <scope>NUCLEOTIDE SEQUENCE [LARGE SCALE GENOMIC DNA]</scope>
    <source>
        <strain evidence="9 10">IFOP_LL358</strain>
    </source>
</reference>
<sequence length="295" mass="33278">MQFLRSKKLFIILIGVIVLVALIGYSLRDRENMSFVETMINDTVGWVQNTIHAPVSFVTGIISNIDDMKNTYEENQVLREQIAQQNSLLYDVQKLEEENEELREIIGMTETVRDYEPIHASVISRSPEQWMDQVTINRGSDHGVEANMVVITADGMIGKVLQISNVTATVQLLTGFDEFNRISATITKEDDQDVFGMIEGFDKESNSLLFRIIEESEKNVEEGDIVYSSEKGGKFPAGLKIGEVKEIVSDQYGLTRIAMVEPAADLYDINNVIVVDRAIEQPQEMEENADEEDES</sequence>
<comment type="similarity">
    <text evidence="1 5">Belongs to the MreC family.</text>
</comment>
<keyword evidence="6" id="KW-0175">Coiled coil</keyword>
<feature type="domain" description="Rod shape-determining protein MreC beta-barrel core" evidence="8">
    <location>
        <begin position="122"/>
        <end position="275"/>
    </location>
</feature>
<keyword evidence="7" id="KW-0812">Transmembrane</keyword>
<dbReference type="InterPro" id="IPR042175">
    <property type="entry name" value="Cell/Rod_MreC_2"/>
</dbReference>
<keyword evidence="10" id="KW-1185">Reference proteome</keyword>
<dbReference type="Gene3D" id="1.20.5.490">
    <property type="entry name" value="Single helix bin"/>
    <property type="match status" value="1"/>
</dbReference>
<dbReference type="Proteomes" id="UP001275436">
    <property type="component" value="Unassembled WGS sequence"/>
</dbReference>
<dbReference type="PANTHER" id="PTHR34138">
    <property type="entry name" value="CELL SHAPE-DETERMINING PROTEIN MREC"/>
    <property type="match status" value="1"/>
</dbReference>
<name>A0ABQ5TNM5_9BACI</name>
<evidence type="ECO:0000313" key="10">
    <source>
        <dbReference type="Proteomes" id="UP001275436"/>
    </source>
</evidence>